<protein>
    <submittedName>
        <fullName evidence="2">Uncharacterized protein</fullName>
    </submittedName>
</protein>
<proteinExistence type="predicted"/>
<accession>A0A434A648</accession>
<evidence type="ECO:0000256" key="1">
    <source>
        <dbReference type="SAM" id="SignalP"/>
    </source>
</evidence>
<dbReference type="SUPFAM" id="SSF160574">
    <property type="entry name" value="BT0923-like"/>
    <property type="match status" value="1"/>
</dbReference>
<keyword evidence="3" id="KW-1185">Reference proteome</keyword>
<feature type="chain" id="PRO_5019307250" evidence="1">
    <location>
        <begin position="20"/>
        <end position="99"/>
    </location>
</feature>
<keyword evidence="1" id="KW-0732">Signal</keyword>
<reference evidence="3" key="1">
    <citation type="journal article" date="2019" name="Syst. Appl. Microbiol.">
        <title>Flavobacterium circumlabens sp. nov. and Flavobacterium cupreum sp. nov., two psychrotrophic species isolated from Antarctic environmental samples.</title>
        <authorList>
            <person name="Kralova S."/>
            <person name="Busse H.-J."/>
            <person name="Svec P."/>
            <person name="Maslanova I."/>
            <person name="Stankova E."/>
            <person name="Bartak M."/>
            <person name="Sedlacek I."/>
        </authorList>
    </citation>
    <scope>NUCLEOTIDE SEQUENCE [LARGE SCALE GENOMIC DNA]</scope>
    <source>
        <strain evidence="3">CCM 8825</strain>
    </source>
</reference>
<evidence type="ECO:0000313" key="3">
    <source>
        <dbReference type="Proteomes" id="UP000288102"/>
    </source>
</evidence>
<dbReference type="OrthoDB" id="1099258at2"/>
<organism evidence="2 3">
    <name type="scientific">Flavobacterium cupreum</name>
    <dbReference type="NCBI Taxonomy" id="2133766"/>
    <lineage>
        <taxon>Bacteria</taxon>
        <taxon>Pseudomonadati</taxon>
        <taxon>Bacteroidota</taxon>
        <taxon>Flavobacteriia</taxon>
        <taxon>Flavobacteriales</taxon>
        <taxon>Flavobacteriaceae</taxon>
        <taxon>Flavobacterium</taxon>
    </lineage>
</organism>
<gene>
    <name evidence="2" type="ORF">D0817_14790</name>
</gene>
<feature type="signal peptide" evidence="1">
    <location>
        <begin position="1"/>
        <end position="19"/>
    </location>
</feature>
<sequence>MKKLLLSAAIVLGSLTVNAATAPMLKSSMNQSVTIQDEFTEVTADAVPAAVKSTVEKSFPGTKLEKAYVNEKKEYKLEISNGDKKYTVFTDAAGNIIKK</sequence>
<dbReference type="EMBL" id="QWDM01000008">
    <property type="protein sequence ID" value="RUT69879.1"/>
    <property type="molecule type" value="Genomic_DNA"/>
</dbReference>
<dbReference type="AlphaFoldDB" id="A0A434A648"/>
<evidence type="ECO:0000313" key="2">
    <source>
        <dbReference type="EMBL" id="RUT69879.1"/>
    </source>
</evidence>
<dbReference type="RefSeq" id="WP_127339113.1">
    <property type="nucleotide sequence ID" value="NZ_QWDM01000008.1"/>
</dbReference>
<comment type="caution">
    <text evidence="2">The sequence shown here is derived from an EMBL/GenBank/DDBJ whole genome shotgun (WGS) entry which is preliminary data.</text>
</comment>
<name>A0A434A648_9FLAO</name>
<dbReference type="Proteomes" id="UP000288102">
    <property type="component" value="Unassembled WGS sequence"/>
</dbReference>
<dbReference type="Gene3D" id="3.10.450.360">
    <property type="match status" value="1"/>
</dbReference>